<name>A0AAV0Z7X1_VICFA</name>
<sequence>MGVEPNSAKTPDKNKMETGIPLRVKFLAFSLLGLEDWELAITRIGPLVIVKAQSQLSNQKPKPSKGMTDGRESQLTTYLRESLFSWHKESLPFSEKLVLLCKLNKIRHKCVPESLGFSLSLVLEPSTCGSTLTLAKVGESTAMGMGWMSLASLQKGAVLTYQERGKQRESFYLHG</sequence>
<evidence type="ECO:0000313" key="1">
    <source>
        <dbReference type="EMBL" id="CAI8592959.1"/>
    </source>
</evidence>
<dbReference type="Proteomes" id="UP001157006">
    <property type="component" value="Chromosome 1S"/>
</dbReference>
<dbReference type="AlphaFoldDB" id="A0AAV0Z7X1"/>
<proteinExistence type="predicted"/>
<gene>
    <name evidence="1" type="ORF">VFH_I067320</name>
</gene>
<dbReference type="EMBL" id="OX451735">
    <property type="protein sequence ID" value="CAI8592959.1"/>
    <property type="molecule type" value="Genomic_DNA"/>
</dbReference>
<protein>
    <submittedName>
        <fullName evidence="1">Uncharacterized protein</fullName>
    </submittedName>
</protein>
<keyword evidence="2" id="KW-1185">Reference proteome</keyword>
<evidence type="ECO:0000313" key="2">
    <source>
        <dbReference type="Proteomes" id="UP001157006"/>
    </source>
</evidence>
<accession>A0AAV0Z7X1</accession>
<reference evidence="1 2" key="1">
    <citation type="submission" date="2023-01" db="EMBL/GenBank/DDBJ databases">
        <authorList>
            <person name="Kreplak J."/>
        </authorList>
    </citation>
    <scope>NUCLEOTIDE SEQUENCE [LARGE SCALE GENOMIC DNA]</scope>
</reference>
<organism evidence="1 2">
    <name type="scientific">Vicia faba</name>
    <name type="common">Broad bean</name>
    <name type="synonym">Faba vulgaris</name>
    <dbReference type="NCBI Taxonomy" id="3906"/>
    <lineage>
        <taxon>Eukaryota</taxon>
        <taxon>Viridiplantae</taxon>
        <taxon>Streptophyta</taxon>
        <taxon>Embryophyta</taxon>
        <taxon>Tracheophyta</taxon>
        <taxon>Spermatophyta</taxon>
        <taxon>Magnoliopsida</taxon>
        <taxon>eudicotyledons</taxon>
        <taxon>Gunneridae</taxon>
        <taxon>Pentapetalae</taxon>
        <taxon>rosids</taxon>
        <taxon>fabids</taxon>
        <taxon>Fabales</taxon>
        <taxon>Fabaceae</taxon>
        <taxon>Papilionoideae</taxon>
        <taxon>50 kb inversion clade</taxon>
        <taxon>NPAAA clade</taxon>
        <taxon>Hologalegina</taxon>
        <taxon>IRL clade</taxon>
        <taxon>Fabeae</taxon>
        <taxon>Vicia</taxon>
    </lineage>
</organism>